<dbReference type="Gramene" id="KMS64955">
    <property type="protein sequence ID" value="KMS64955"/>
    <property type="gene ID" value="BVRB_040920"/>
</dbReference>
<evidence type="ECO:0000313" key="3">
    <source>
        <dbReference type="Proteomes" id="UP000035740"/>
    </source>
</evidence>
<dbReference type="Proteomes" id="UP000035740">
    <property type="component" value="Unassembled WGS sequence"/>
</dbReference>
<dbReference type="EMBL" id="KQ117787">
    <property type="protein sequence ID" value="KMS64955.1"/>
    <property type="molecule type" value="Genomic_DNA"/>
</dbReference>
<dbReference type="OrthoDB" id="264785at2759"/>
<keyword evidence="3" id="KW-1185">Reference proteome</keyword>
<reference evidence="2 3" key="1">
    <citation type="journal article" date="2014" name="Nature">
        <title>The genome of the recently domesticated crop plant sugar beet (Beta vulgaris).</title>
        <authorList>
            <person name="Dohm J.C."/>
            <person name="Minoche A.E."/>
            <person name="Holtgrawe D."/>
            <person name="Capella-Gutierrez S."/>
            <person name="Zakrzewski F."/>
            <person name="Tafer H."/>
            <person name="Rupp O."/>
            <person name="Sorensen T.R."/>
            <person name="Stracke R."/>
            <person name="Reinhardt R."/>
            <person name="Goesmann A."/>
            <person name="Kraft T."/>
            <person name="Schulz B."/>
            <person name="Stadler P.F."/>
            <person name="Schmidt T."/>
            <person name="Gabaldon T."/>
            <person name="Lehrach H."/>
            <person name="Weisshaar B."/>
            <person name="Himmelbauer H."/>
        </authorList>
    </citation>
    <scope>NUCLEOTIDE SEQUENCE [LARGE SCALE GENOMIC DNA]</scope>
    <source>
        <tissue evidence="2">Taproot</tissue>
    </source>
</reference>
<gene>
    <name evidence="2" type="ORF">BVRB_040920</name>
</gene>
<name>A0A0J8BGR4_BETVV</name>
<protein>
    <submittedName>
        <fullName evidence="2">Uncharacterized protein</fullName>
    </submittedName>
</protein>
<organism evidence="2 3">
    <name type="scientific">Beta vulgaris subsp. vulgaris</name>
    <name type="common">Beet</name>
    <dbReference type="NCBI Taxonomy" id="3555"/>
    <lineage>
        <taxon>Eukaryota</taxon>
        <taxon>Viridiplantae</taxon>
        <taxon>Streptophyta</taxon>
        <taxon>Embryophyta</taxon>
        <taxon>Tracheophyta</taxon>
        <taxon>Spermatophyta</taxon>
        <taxon>Magnoliopsida</taxon>
        <taxon>eudicotyledons</taxon>
        <taxon>Gunneridae</taxon>
        <taxon>Pentapetalae</taxon>
        <taxon>Caryophyllales</taxon>
        <taxon>Chenopodiaceae</taxon>
        <taxon>Betoideae</taxon>
        <taxon>Beta</taxon>
    </lineage>
</organism>
<feature type="coiled-coil region" evidence="1">
    <location>
        <begin position="1"/>
        <end position="35"/>
    </location>
</feature>
<accession>A0A0J8BGR4</accession>
<evidence type="ECO:0000256" key="1">
    <source>
        <dbReference type="SAM" id="Coils"/>
    </source>
</evidence>
<proteinExistence type="predicted"/>
<keyword evidence="1" id="KW-0175">Coiled coil</keyword>
<sequence>MKAMAAELNMLQAQANEYRYEIAQITSELQDVKRKYLEQKKIMQLEKEAQRADQVDTNDPLLRQQHQFAQQQNRFVGGGFNLNAGSTNV</sequence>
<evidence type="ECO:0000313" key="2">
    <source>
        <dbReference type="EMBL" id="KMS64955.1"/>
    </source>
</evidence>
<dbReference type="AlphaFoldDB" id="A0A0J8BGR4"/>